<reference evidence="1 2" key="1">
    <citation type="journal article" date="2021" name="Elife">
        <title>Chloroplast acquisition without the gene transfer in kleptoplastic sea slugs, Plakobranchus ocellatus.</title>
        <authorList>
            <person name="Maeda T."/>
            <person name="Takahashi S."/>
            <person name="Yoshida T."/>
            <person name="Shimamura S."/>
            <person name="Takaki Y."/>
            <person name="Nagai Y."/>
            <person name="Toyoda A."/>
            <person name="Suzuki Y."/>
            <person name="Arimoto A."/>
            <person name="Ishii H."/>
            <person name="Satoh N."/>
            <person name="Nishiyama T."/>
            <person name="Hasebe M."/>
            <person name="Maruyama T."/>
            <person name="Minagawa J."/>
            <person name="Obokata J."/>
            <person name="Shigenobu S."/>
        </authorList>
    </citation>
    <scope>NUCLEOTIDE SEQUENCE [LARGE SCALE GENOMIC DNA]</scope>
</reference>
<gene>
    <name evidence="1" type="ORF">ElyMa_002669800</name>
</gene>
<proteinExistence type="predicted"/>
<evidence type="ECO:0000313" key="2">
    <source>
        <dbReference type="Proteomes" id="UP000762676"/>
    </source>
</evidence>
<accession>A0AAV4HBQ9</accession>
<evidence type="ECO:0000313" key="1">
    <source>
        <dbReference type="EMBL" id="GFR94501.1"/>
    </source>
</evidence>
<dbReference type="Proteomes" id="UP000762676">
    <property type="component" value="Unassembled WGS sequence"/>
</dbReference>
<comment type="caution">
    <text evidence="1">The sequence shown here is derived from an EMBL/GenBank/DDBJ whole genome shotgun (WGS) entry which is preliminary data.</text>
</comment>
<protein>
    <submittedName>
        <fullName evidence="1">Uncharacterized protein</fullName>
    </submittedName>
</protein>
<dbReference type="AlphaFoldDB" id="A0AAV4HBQ9"/>
<organism evidence="1 2">
    <name type="scientific">Elysia marginata</name>
    <dbReference type="NCBI Taxonomy" id="1093978"/>
    <lineage>
        <taxon>Eukaryota</taxon>
        <taxon>Metazoa</taxon>
        <taxon>Spiralia</taxon>
        <taxon>Lophotrochozoa</taxon>
        <taxon>Mollusca</taxon>
        <taxon>Gastropoda</taxon>
        <taxon>Heterobranchia</taxon>
        <taxon>Euthyneura</taxon>
        <taxon>Panpulmonata</taxon>
        <taxon>Sacoglossa</taxon>
        <taxon>Placobranchoidea</taxon>
        <taxon>Plakobranchidae</taxon>
        <taxon>Elysia</taxon>
    </lineage>
</organism>
<keyword evidence="2" id="KW-1185">Reference proteome</keyword>
<dbReference type="EMBL" id="BMAT01005504">
    <property type="protein sequence ID" value="GFR94501.1"/>
    <property type="molecule type" value="Genomic_DNA"/>
</dbReference>
<sequence>MQDHIEESLPLALVDLFCRLSTGWVGLESGWRRPGDGGAPGYITPNLFTNSPSPNRIKVYALLKRAANPHNNAQENRILIVSYYWFRGKPPIRSNL</sequence>
<name>A0AAV4HBQ9_9GAST</name>